<dbReference type="GO" id="GO:0005975">
    <property type="term" value="P:carbohydrate metabolic process"/>
    <property type="evidence" value="ECO:0007669"/>
    <property type="project" value="InterPro"/>
</dbReference>
<accession>A0A8J7DBL4</accession>
<dbReference type="InterPro" id="IPR052182">
    <property type="entry name" value="Glycogen/Maltodextrin_Phosph"/>
</dbReference>
<evidence type="ECO:0000313" key="6">
    <source>
        <dbReference type="EMBL" id="MBE9076568.1"/>
    </source>
</evidence>
<dbReference type="GO" id="GO:0008184">
    <property type="term" value="F:glycogen phosphorylase activity"/>
    <property type="evidence" value="ECO:0007669"/>
    <property type="project" value="InterPro"/>
</dbReference>
<protein>
    <submittedName>
        <fullName evidence="6">Alpha-glucan family phosphorylase</fullName>
    </submittedName>
</protein>
<comment type="similarity">
    <text evidence="2">Belongs to the glycogen phosphorylase family.</text>
</comment>
<dbReference type="AlphaFoldDB" id="A0A8J7DBL4"/>
<dbReference type="RefSeq" id="WP_193905233.1">
    <property type="nucleotide sequence ID" value="NZ_JADEXG010000007.1"/>
</dbReference>
<organism evidence="6 7">
    <name type="scientific">Vasconcelosia minhoensis LEGE 07310</name>
    <dbReference type="NCBI Taxonomy" id="915328"/>
    <lineage>
        <taxon>Bacteria</taxon>
        <taxon>Bacillati</taxon>
        <taxon>Cyanobacteriota</taxon>
        <taxon>Cyanophyceae</taxon>
        <taxon>Nodosilineales</taxon>
        <taxon>Cymatolegaceae</taxon>
        <taxon>Vasconcelosia</taxon>
        <taxon>Vasconcelosia minhoensis</taxon>
    </lineage>
</organism>
<keyword evidence="7" id="KW-1185">Reference proteome</keyword>
<gene>
    <name evidence="6" type="primary">glgP</name>
    <name evidence="6" type="ORF">IQ241_04535</name>
</gene>
<reference evidence="6" key="1">
    <citation type="submission" date="2020-10" db="EMBL/GenBank/DDBJ databases">
        <authorList>
            <person name="Castelo-Branco R."/>
            <person name="Eusebio N."/>
            <person name="Adriana R."/>
            <person name="Vieira A."/>
            <person name="Brugerolle De Fraissinette N."/>
            <person name="Rezende De Castro R."/>
            <person name="Schneider M.P."/>
            <person name="Vasconcelos V."/>
            <person name="Leao P.N."/>
        </authorList>
    </citation>
    <scope>NUCLEOTIDE SEQUENCE</scope>
    <source>
        <strain evidence="6">LEGE 07310</strain>
    </source>
</reference>
<dbReference type="PANTHER" id="PTHR42655">
    <property type="entry name" value="GLYCOGEN PHOSPHORYLASE"/>
    <property type="match status" value="1"/>
</dbReference>
<dbReference type="GO" id="GO:0030170">
    <property type="term" value="F:pyridoxal phosphate binding"/>
    <property type="evidence" value="ECO:0007669"/>
    <property type="project" value="InterPro"/>
</dbReference>
<keyword evidence="3" id="KW-0021">Allosteric enzyme</keyword>
<name>A0A8J7DBL4_9CYAN</name>
<dbReference type="SUPFAM" id="SSF53756">
    <property type="entry name" value="UDP-Glycosyltransferase/glycogen phosphorylase"/>
    <property type="match status" value="1"/>
</dbReference>
<dbReference type="PIRSF" id="PIRSF000460">
    <property type="entry name" value="Pprylas_GlgP"/>
    <property type="match status" value="1"/>
</dbReference>
<evidence type="ECO:0000313" key="7">
    <source>
        <dbReference type="Proteomes" id="UP000636505"/>
    </source>
</evidence>
<dbReference type="InterPro" id="IPR000811">
    <property type="entry name" value="Glyco_trans_35"/>
</dbReference>
<dbReference type="InterPro" id="IPR024517">
    <property type="entry name" value="Glycogen_phosphorylase_DUF3417"/>
</dbReference>
<evidence type="ECO:0000256" key="2">
    <source>
        <dbReference type="ARBA" id="ARBA00006047"/>
    </source>
</evidence>
<dbReference type="Pfam" id="PF00343">
    <property type="entry name" value="Phosphorylase"/>
    <property type="match status" value="1"/>
</dbReference>
<sequence length="724" mass="82872">MESISRLRAKLPDPMRRLADFAYNYWWSWTPDRVALFSAIDPGLWQCCRHNPVALLESVSHERLWQLAEDPHYLKRLYRLSHQLDCYLNEDNTWASRVAPMIPPEHPVAYFCIEFGIHESIPIYCGGLGVLAGGHLKSASDLGLPMVGIGLLYKQGYFRQWLNRSGWQEADYVDLDFSQLPMEKVCNEYGQPITVKVNIRQRLVKVQVWQIQVGRSVLYLLDTDLPENDAAARALTGRLYGGDLDTQMAQEVLLGIGGVRVLQALGIEPSIYHLNEVHAVFALLEIALQTREETGQSFEQIQALVRDLTVFTTHTPVPVGNVFSAELMTDFFAHYWPQLGLTREEFLALGARQPDQPWEPFSLVILALRLTRAANGVSRQHGHVSRQMWQALYPNRPVEAVPIGHITNGIHVRTWVAPLMADLYEDYLGRGWSTQLTNTELWNRVEEIPNEALWHRHSILKARLVAYTRDRVRQAREARGEADDDINAVGRLLDPQVLTIGFARRFSAYKRSDLIFRDLQRMSRILAHSKRPIQIILAGKAHPDDHQGKRIIQRLMEWSRHPDLRDRVAFIEDYDLYTTKLMVQGVDLWLNTCRRTFEASGTSGQKAALNGVLNLSVQSGWWCEGYQAGINGWEIGEALPDDRERQDAVDAESLYTLLERDIARLYYSRDRAGLSRGWLRMMKASIRTITPRFNTDRMVAEYVTQMYLPQPTEPPEPVLASVIA</sequence>
<evidence type="ECO:0000256" key="3">
    <source>
        <dbReference type="ARBA" id="ARBA00022533"/>
    </source>
</evidence>
<dbReference type="InterPro" id="IPR011834">
    <property type="entry name" value="Agluc_phsphrylas"/>
</dbReference>
<dbReference type="Pfam" id="PF11897">
    <property type="entry name" value="DUF3417"/>
    <property type="match status" value="1"/>
</dbReference>
<evidence type="ECO:0000256" key="4">
    <source>
        <dbReference type="PIRSR" id="PIRSR000460-1"/>
    </source>
</evidence>
<dbReference type="EMBL" id="JADEXG010000007">
    <property type="protein sequence ID" value="MBE9076568.1"/>
    <property type="molecule type" value="Genomic_DNA"/>
</dbReference>
<dbReference type="NCBIfam" id="TIGR02094">
    <property type="entry name" value="more_P_ylases"/>
    <property type="match status" value="1"/>
</dbReference>
<dbReference type="Gene3D" id="3.40.50.2000">
    <property type="entry name" value="Glycogen Phosphorylase B"/>
    <property type="match status" value="3"/>
</dbReference>
<dbReference type="Proteomes" id="UP000636505">
    <property type="component" value="Unassembled WGS sequence"/>
</dbReference>
<dbReference type="PANTHER" id="PTHR42655:SF1">
    <property type="entry name" value="GLYCOGEN PHOSPHORYLASE"/>
    <property type="match status" value="1"/>
</dbReference>
<evidence type="ECO:0000259" key="5">
    <source>
        <dbReference type="Pfam" id="PF11897"/>
    </source>
</evidence>
<evidence type="ECO:0000256" key="1">
    <source>
        <dbReference type="ARBA" id="ARBA00001275"/>
    </source>
</evidence>
<feature type="domain" description="DUF3417" evidence="5">
    <location>
        <begin position="11"/>
        <end position="121"/>
    </location>
</feature>
<feature type="modified residue" description="N6-(pyridoxal phosphate)lysine" evidence="4">
    <location>
        <position position="606"/>
    </location>
</feature>
<comment type="catalytic activity">
    <reaction evidence="1">
        <text>[(1-&gt;4)-alpha-D-glucosyl](n) + phosphate = [(1-&gt;4)-alpha-D-glucosyl](n-1) + alpha-D-glucose 1-phosphate</text>
        <dbReference type="Rhea" id="RHEA:41732"/>
        <dbReference type="Rhea" id="RHEA-COMP:9584"/>
        <dbReference type="Rhea" id="RHEA-COMP:9586"/>
        <dbReference type="ChEBI" id="CHEBI:15444"/>
        <dbReference type="ChEBI" id="CHEBI:43474"/>
        <dbReference type="ChEBI" id="CHEBI:58601"/>
        <dbReference type="EC" id="2.4.1.1"/>
    </reaction>
</comment>
<comment type="caution">
    <text evidence="6">The sequence shown here is derived from an EMBL/GenBank/DDBJ whole genome shotgun (WGS) entry which is preliminary data.</text>
</comment>
<keyword evidence="4" id="KW-0663">Pyridoxal phosphate</keyword>
<proteinExistence type="inferred from homology"/>